<evidence type="ECO:0000313" key="1">
    <source>
        <dbReference type="EMBL" id="CUS09894.1"/>
    </source>
</evidence>
<sequence length="100" mass="11347">QIENDQHISTALFQRARTAFPPDFLILCQLYSGALKKCQGCGTCLANVRVQHATRYGSLVHNRCCKYFVGGKTPLRRPLSFQHAMSGTAWENMFSHLHHQ</sequence>
<dbReference type="AlphaFoldDB" id="A0A292PRZ1"/>
<evidence type="ECO:0000313" key="2">
    <source>
        <dbReference type="Proteomes" id="UP001412239"/>
    </source>
</evidence>
<accession>A0A292PRZ1</accession>
<dbReference type="Proteomes" id="UP001412239">
    <property type="component" value="Unassembled WGS sequence"/>
</dbReference>
<reference evidence="1" key="1">
    <citation type="submission" date="2015-10" db="EMBL/GenBank/DDBJ databases">
        <authorList>
            <person name="Regsiter A."/>
            <person name="william w."/>
        </authorList>
    </citation>
    <scope>NUCLEOTIDE SEQUENCE</scope>
    <source>
        <strain evidence="1">Montdore</strain>
    </source>
</reference>
<feature type="non-terminal residue" evidence="1">
    <location>
        <position position="100"/>
    </location>
</feature>
<organism evidence="1 2">
    <name type="scientific">Tuber aestivum</name>
    <name type="common">summer truffle</name>
    <dbReference type="NCBI Taxonomy" id="59557"/>
    <lineage>
        <taxon>Eukaryota</taxon>
        <taxon>Fungi</taxon>
        <taxon>Dikarya</taxon>
        <taxon>Ascomycota</taxon>
        <taxon>Pezizomycotina</taxon>
        <taxon>Pezizomycetes</taxon>
        <taxon>Pezizales</taxon>
        <taxon>Tuberaceae</taxon>
        <taxon>Tuber</taxon>
    </lineage>
</organism>
<dbReference type="EMBL" id="LN891066">
    <property type="protein sequence ID" value="CUS09894.1"/>
    <property type="molecule type" value="Genomic_DNA"/>
</dbReference>
<protein>
    <submittedName>
        <fullName evidence="1">Uncharacterized protein</fullName>
    </submittedName>
</protein>
<proteinExistence type="predicted"/>
<gene>
    <name evidence="1" type="ORF">GSTUAT00006030001</name>
</gene>
<keyword evidence="2" id="KW-1185">Reference proteome</keyword>
<name>A0A292PRZ1_9PEZI</name>